<evidence type="ECO:0000313" key="2">
    <source>
        <dbReference type="Proteomes" id="UP000286931"/>
    </source>
</evidence>
<comment type="caution">
    <text evidence="1">The sequence shown here is derived from an EMBL/GenBank/DDBJ whole genome shotgun (WGS) entry which is preliminary data.</text>
</comment>
<name>A0A401YNF3_9ACTN</name>
<gene>
    <name evidence="1" type="ORF">EHYA_03826</name>
</gene>
<keyword evidence="2" id="KW-1185">Reference proteome</keyword>
<dbReference type="EMBL" id="BIFH01000019">
    <property type="protein sequence ID" value="GCD96142.1"/>
    <property type="molecule type" value="Genomic_DNA"/>
</dbReference>
<organism evidence="1 2">
    <name type="scientific">Embleya hyalina</name>
    <dbReference type="NCBI Taxonomy" id="516124"/>
    <lineage>
        <taxon>Bacteria</taxon>
        <taxon>Bacillati</taxon>
        <taxon>Actinomycetota</taxon>
        <taxon>Actinomycetes</taxon>
        <taxon>Kitasatosporales</taxon>
        <taxon>Streptomycetaceae</taxon>
        <taxon>Embleya</taxon>
    </lineage>
</organism>
<sequence>MSGKPSVDITILLTSFKVGEAERVMSEAAASLEVCHTFPGTKNGIPVTFTLQSSTTSPSMGDQSVHVRVVSVSAAENLVTTYLFVRAGNTIVRFMSAGPTLDGIPSVVDFPAREQVEKLMDIR</sequence>
<dbReference type="Proteomes" id="UP000286931">
    <property type="component" value="Unassembled WGS sequence"/>
</dbReference>
<protein>
    <submittedName>
        <fullName evidence="1">Uncharacterized protein</fullName>
    </submittedName>
</protein>
<reference evidence="1 2" key="1">
    <citation type="submission" date="2018-12" db="EMBL/GenBank/DDBJ databases">
        <title>Draft genome sequence of Embleya hyalina NBRC 13850T.</title>
        <authorList>
            <person name="Komaki H."/>
            <person name="Hosoyama A."/>
            <person name="Kimura A."/>
            <person name="Ichikawa N."/>
            <person name="Tamura T."/>
        </authorList>
    </citation>
    <scope>NUCLEOTIDE SEQUENCE [LARGE SCALE GENOMIC DNA]</scope>
    <source>
        <strain evidence="1 2">NBRC 13850</strain>
    </source>
</reference>
<proteinExistence type="predicted"/>
<dbReference type="AlphaFoldDB" id="A0A401YNF3"/>
<accession>A0A401YNF3</accession>
<evidence type="ECO:0000313" key="1">
    <source>
        <dbReference type="EMBL" id="GCD96142.1"/>
    </source>
</evidence>